<dbReference type="InterPro" id="IPR016181">
    <property type="entry name" value="Acyl_CoA_acyltransferase"/>
</dbReference>
<accession>A0A449BE78</accession>
<dbReference type="Proteomes" id="UP000289841">
    <property type="component" value="Chromosome"/>
</dbReference>
<dbReference type="STRING" id="1278311.GCA_000428705_01373"/>
<dbReference type="PROSITE" id="PS51186">
    <property type="entry name" value="GNAT"/>
    <property type="match status" value="1"/>
</dbReference>
<dbReference type="PANTHER" id="PTHR41368:SF1">
    <property type="entry name" value="PROTEIN YGHO"/>
    <property type="match status" value="1"/>
</dbReference>
<evidence type="ECO:0000313" key="2">
    <source>
        <dbReference type="EMBL" id="VEU80736.1"/>
    </source>
</evidence>
<feature type="domain" description="N-acetyltransferase" evidence="1">
    <location>
        <begin position="196"/>
        <end position="373"/>
    </location>
</feature>
<organism evidence="2 3">
    <name type="scientific">Haploplasma axanthum</name>
    <name type="common">Acholeplasma axanthum</name>
    <dbReference type="NCBI Taxonomy" id="29552"/>
    <lineage>
        <taxon>Bacteria</taxon>
        <taxon>Bacillati</taxon>
        <taxon>Mycoplasmatota</taxon>
        <taxon>Mollicutes</taxon>
        <taxon>Acholeplasmatales</taxon>
        <taxon>Acholeplasmataceae</taxon>
        <taxon>Haploplasma</taxon>
    </lineage>
</organism>
<dbReference type="InterPro" id="IPR000182">
    <property type="entry name" value="GNAT_dom"/>
</dbReference>
<gene>
    <name evidence="2" type="ORF">NCTC10138_01117</name>
</gene>
<name>A0A449BE78_HAPAX</name>
<dbReference type="GO" id="GO:0016747">
    <property type="term" value="F:acyltransferase activity, transferring groups other than amino-acyl groups"/>
    <property type="evidence" value="ECO:0007669"/>
    <property type="project" value="InterPro"/>
</dbReference>
<protein>
    <submittedName>
        <fullName evidence="2">Acetyltransferase (GNAT) family</fullName>
    </submittedName>
</protein>
<sequence length="373" mass="43632">MILIREVKTKRDARNFTEFPNKLYKDVPAFVPALSMDENNVFNKKKNPVHAYVESIRFLAYKNGKLVGRVAGLVNHKINYEMNKKQVRFTRLDMIDDLEVTKALISAVESWGVETYGMEEIIGPIGFTDFDRQGMLIEGFEYLNLFITIYNAPYYMVHMEKLGFEKDVDWLEKRLNWPQEIPEKVARATELIKKRYGYRLYKPTSKTDLDSFIYDAFEVYNNAFSELYGFYPMPKKIIDFYVKQVIGLVKLEWVWVVYDKNDKIAGFGVVMPSLSIANKKSNGKLFPFGWARILKSLKKYDTLDFYFIAVAPEHQGRGISALIFEDGIKTGVKHGVKWAETGPELENNIAIQSFWKDFDYVEHKKRRCWIKKI</sequence>
<dbReference type="Gene3D" id="3.40.630.30">
    <property type="match status" value="1"/>
</dbReference>
<reference evidence="2 3" key="1">
    <citation type="submission" date="2019-01" db="EMBL/GenBank/DDBJ databases">
        <authorList>
            <consortium name="Pathogen Informatics"/>
        </authorList>
    </citation>
    <scope>NUCLEOTIDE SEQUENCE [LARGE SCALE GENOMIC DNA]</scope>
    <source>
        <strain evidence="2 3">NCTC10138</strain>
    </source>
</reference>
<dbReference type="SUPFAM" id="SSF55729">
    <property type="entry name" value="Acyl-CoA N-acyltransferases (Nat)"/>
    <property type="match status" value="1"/>
</dbReference>
<dbReference type="InterPro" id="IPR039968">
    <property type="entry name" value="BcerS-like"/>
</dbReference>
<dbReference type="KEGG" id="aaxa:NCTC10138_01117"/>
<keyword evidence="3" id="KW-1185">Reference proteome</keyword>
<evidence type="ECO:0000313" key="3">
    <source>
        <dbReference type="Proteomes" id="UP000289841"/>
    </source>
</evidence>
<evidence type="ECO:0000259" key="1">
    <source>
        <dbReference type="PROSITE" id="PS51186"/>
    </source>
</evidence>
<dbReference type="PANTHER" id="PTHR41368">
    <property type="entry name" value="PROTEIN YGHO"/>
    <property type="match status" value="1"/>
</dbReference>
<dbReference type="RefSeq" id="WP_052589977.1">
    <property type="nucleotide sequence ID" value="NZ_LR215048.1"/>
</dbReference>
<dbReference type="EMBL" id="LR215048">
    <property type="protein sequence ID" value="VEU80736.1"/>
    <property type="molecule type" value="Genomic_DNA"/>
</dbReference>
<proteinExistence type="predicted"/>
<keyword evidence="2" id="KW-0808">Transferase</keyword>
<dbReference type="AlphaFoldDB" id="A0A449BE78"/>
<dbReference type="CDD" id="cd04301">
    <property type="entry name" value="NAT_SF"/>
    <property type="match status" value="1"/>
</dbReference>
<dbReference type="OrthoDB" id="9806005at2"/>